<protein>
    <submittedName>
        <fullName evidence="2">Uncharacterized protein</fullName>
    </submittedName>
</protein>
<reference evidence="3" key="1">
    <citation type="journal article" date="2019" name="Int. J. Syst. Evol. Microbiol.">
        <title>The Global Catalogue of Microorganisms (GCM) 10K type strain sequencing project: providing services to taxonomists for standard genome sequencing and annotation.</title>
        <authorList>
            <consortium name="The Broad Institute Genomics Platform"/>
            <consortium name="The Broad Institute Genome Sequencing Center for Infectious Disease"/>
            <person name="Wu L."/>
            <person name="Ma J."/>
        </authorList>
    </citation>
    <scope>NUCLEOTIDE SEQUENCE [LARGE SCALE GENOMIC DNA]</scope>
    <source>
        <strain evidence="3">CCUG 55491</strain>
    </source>
</reference>
<keyword evidence="3" id="KW-1185">Reference proteome</keyword>
<evidence type="ECO:0000313" key="3">
    <source>
        <dbReference type="Proteomes" id="UP001597090"/>
    </source>
</evidence>
<dbReference type="EMBL" id="JBHTIH010000006">
    <property type="protein sequence ID" value="MFD0739947.1"/>
    <property type="molecule type" value="Genomic_DNA"/>
</dbReference>
<name>A0ABW2YNG0_9GAMM</name>
<evidence type="ECO:0000256" key="1">
    <source>
        <dbReference type="SAM" id="MobiDB-lite"/>
    </source>
</evidence>
<gene>
    <name evidence="2" type="ORF">ACFQZQ_11740</name>
</gene>
<accession>A0ABW2YNG0</accession>
<feature type="region of interest" description="Disordered" evidence="1">
    <location>
        <begin position="1"/>
        <end position="25"/>
    </location>
</feature>
<dbReference type="Proteomes" id="UP001597090">
    <property type="component" value="Unassembled WGS sequence"/>
</dbReference>
<proteinExistence type="predicted"/>
<dbReference type="RefSeq" id="WP_386813051.1">
    <property type="nucleotide sequence ID" value="NZ_JBHTIH010000006.1"/>
</dbReference>
<comment type="caution">
    <text evidence="2">The sequence shown here is derived from an EMBL/GenBank/DDBJ whole genome shotgun (WGS) entry which is preliminary data.</text>
</comment>
<organism evidence="2 3">
    <name type="scientific">Lysobacter koreensis</name>
    <dbReference type="NCBI Taxonomy" id="266122"/>
    <lineage>
        <taxon>Bacteria</taxon>
        <taxon>Pseudomonadati</taxon>
        <taxon>Pseudomonadota</taxon>
        <taxon>Gammaproteobacteria</taxon>
        <taxon>Lysobacterales</taxon>
        <taxon>Lysobacteraceae</taxon>
        <taxon>Lysobacter</taxon>
    </lineage>
</organism>
<evidence type="ECO:0000313" key="2">
    <source>
        <dbReference type="EMBL" id="MFD0739947.1"/>
    </source>
</evidence>
<sequence>MSDPLPAQRVPESVARPGKVDSSCRSDADCTVKDVGNCCGYFPACVNVNSPTDPKGVQAQCAKSGMASVCGFQEISGCQCVQGQCQAGSGAVAQ</sequence>